<name>A0A542E640_9MICO</name>
<evidence type="ECO:0000256" key="3">
    <source>
        <dbReference type="ARBA" id="ARBA00012891"/>
    </source>
</evidence>
<evidence type="ECO:0000256" key="2">
    <source>
        <dbReference type="ARBA" id="ARBA00006645"/>
    </source>
</evidence>
<dbReference type="Gene3D" id="3.30.66.10">
    <property type="entry name" value="DNA topoisomerase I domain"/>
    <property type="match status" value="1"/>
</dbReference>
<feature type="domain" description="DNA topoisomerase I catalytic core eukaryotic-type" evidence="7">
    <location>
        <begin position="80"/>
        <end position="286"/>
    </location>
</feature>
<dbReference type="OrthoDB" id="9778962at2"/>
<dbReference type="InterPro" id="IPR011010">
    <property type="entry name" value="DNA_brk_join_enz"/>
</dbReference>
<comment type="caution">
    <text evidence="9">The sequence shown here is derived from an EMBL/GenBank/DDBJ whole genome shotgun (WGS) entry which is preliminary data.</text>
</comment>
<dbReference type="EC" id="5.6.2.1" evidence="3"/>
<gene>
    <name evidence="9" type="ORF">FB458_3897</name>
</gene>
<dbReference type="Pfam" id="PF21338">
    <property type="entry name" value="Top1B_N_bact"/>
    <property type="match status" value="1"/>
</dbReference>
<keyword evidence="10" id="KW-1185">Reference proteome</keyword>
<keyword evidence="5" id="KW-0238">DNA-binding</keyword>
<organism evidence="9 10">
    <name type="scientific">Lapillicoccus jejuensis</name>
    <dbReference type="NCBI Taxonomy" id="402171"/>
    <lineage>
        <taxon>Bacteria</taxon>
        <taxon>Bacillati</taxon>
        <taxon>Actinomycetota</taxon>
        <taxon>Actinomycetes</taxon>
        <taxon>Micrococcales</taxon>
        <taxon>Intrasporangiaceae</taxon>
        <taxon>Lapillicoccus</taxon>
    </lineage>
</organism>
<dbReference type="GO" id="GO:0006265">
    <property type="term" value="P:DNA topological change"/>
    <property type="evidence" value="ECO:0007669"/>
    <property type="project" value="InterPro"/>
</dbReference>
<dbReference type="EMBL" id="VFMN01000001">
    <property type="protein sequence ID" value="TQJ10759.1"/>
    <property type="molecule type" value="Genomic_DNA"/>
</dbReference>
<keyword evidence="6 9" id="KW-0413">Isomerase</keyword>
<accession>A0A542E640</accession>
<dbReference type="Gene3D" id="1.10.132.120">
    <property type="match status" value="1"/>
</dbReference>
<evidence type="ECO:0000256" key="5">
    <source>
        <dbReference type="ARBA" id="ARBA00023125"/>
    </source>
</evidence>
<dbReference type="GO" id="GO:0003677">
    <property type="term" value="F:DNA binding"/>
    <property type="evidence" value="ECO:0007669"/>
    <property type="project" value="UniProtKB-KW"/>
</dbReference>
<evidence type="ECO:0000256" key="1">
    <source>
        <dbReference type="ARBA" id="ARBA00000213"/>
    </source>
</evidence>
<dbReference type="AlphaFoldDB" id="A0A542E640"/>
<evidence type="ECO:0000256" key="6">
    <source>
        <dbReference type="ARBA" id="ARBA00023235"/>
    </source>
</evidence>
<keyword evidence="4" id="KW-0799">Topoisomerase</keyword>
<reference evidence="9 10" key="1">
    <citation type="submission" date="2019-06" db="EMBL/GenBank/DDBJ databases">
        <title>Sequencing the genomes of 1000 actinobacteria strains.</title>
        <authorList>
            <person name="Klenk H.-P."/>
        </authorList>
    </citation>
    <scope>NUCLEOTIDE SEQUENCE [LARGE SCALE GENOMIC DNA]</scope>
    <source>
        <strain evidence="9 10">DSM 18607</strain>
    </source>
</reference>
<comment type="similarity">
    <text evidence="2">Belongs to the type IB topoisomerase family.</text>
</comment>
<dbReference type="PRINTS" id="PR00416">
    <property type="entry name" value="EUTPISMRASEI"/>
</dbReference>
<evidence type="ECO:0000256" key="4">
    <source>
        <dbReference type="ARBA" id="ARBA00023029"/>
    </source>
</evidence>
<feature type="domain" description="DNA topoisomerase IB N-terminal" evidence="8">
    <location>
        <begin position="21"/>
        <end position="68"/>
    </location>
</feature>
<dbReference type="Gene3D" id="3.90.15.10">
    <property type="entry name" value="Topoisomerase I, Chain A, domain 3"/>
    <property type="match status" value="1"/>
</dbReference>
<dbReference type="Pfam" id="PF01028">
    <property type="entry name" value="Topoisom_I"/>
    <property type="match status" value="1"/>
</dbReference>
<dbReference type="Proteomes" id="UP000317893">
    <property type="component" value="Unassembled WGS sequence"/>
</dbReference>
<dbReference type="InterPro" id="IPR049331">
    <property type="entry name" value="Top1B_N_bact"/>
</dbReference>
<dbReference type="InterPro" id="IPR001631">
    <property type="entry name" value="TopoI"/>
</dbReference>
<dbReference type="SUPFAM" id="SSF55869">
    <property type="entry name" value="DNA topoisomerase I domain"/>
    <property type="match status" value="1"/>
</dbReference>
<comment type="catalytic activity">
    <reaction evidence="1">
        <text>ATP-independent breakage of single-stranded DNA, followed by passage and rejoining.</text>
        <dbReference type="EC" id="5.6.2.1"/>
    </reaction>
</comment>
<dbReference type="GO" id="GO:0003917">
    <property type="term" value="F:DNA topoisomerase type I (single strand cut, ATP-independent) activity"/>
    <property type="evidence" value="ECO:0007669"/>
    <property type="project" value="UniProtKB-EC"/>
</dbReference>
<evidence type="ECO:0000259" key="7">
    <source>
        <dbReference type="Pfam" id="PF01028"/>
    </source>
</evidence>
<dbReference type="InterPro" id="IPR035447">
    <property type="entry name" value="DNA_topo_I_N_sf"/>
</dbReference>
<proteinExistence type="inferred from homology"/>
<evidence type="ECO:0000313" key="10">
    <source>
        <dbReference type="Proteomes" id="UP000317893"/>
    </source>
</evidence>
<protein>
    <recommendedName>
        <fullName evidence="3">DNA topoisomerase</fullName>
        <ecNumber evidence="3">5.6.2.1</ecNumber>
    </recommendedName>
</protein>
<evidence type="ECO:0000313" key="9">
    <source>
        <dbReference type="EMBL" id="TQJ10759.1"/>
    </source>
</evidence>
<dbReference type="InterPro" id="IPR013500">
    <property type="entry name" value="TopoI_cat_euk"/>
</dbReference>
<dbReference type="RefSeq" id="WP_141849940.1">
    <property type="nucleotide sequence ID" value="NZ_BAAAPR010000010.1"/>
</dbReference>
<dbReference type="PROSITE" id="PS52038">
    <property type="entry name" value="TOPO_IB_2"/>
    <property type="match status" value="1"/>
</dbReference>
<dbReference type="SUPFAM" id="SSF56349">
    <property type="entry name" value="DNA breaking-rejoining enzymes"/>
    <property type="match status" value="1"/>
</dbReference>
<evidence type="ECO:0000259" key="8">
    <source>
        <dbReference type="Pfam" id="PF21338"/>
    </source>
</evidence>
<sequence length="347" mass="38634">MRLRRSDPHGPGISRVRRGKGFSYVGVDGTLVDPATKERISALVVPPAWQEVWISPHPNGHIQAVGTDVKGRRQYLYHQAWREQRDQAKHERVRRLARELPEVRASVTRDLRGRGLTKQRVVAGALRMLDAGMFRTGGEEYEETNGSHGIATLLPEHVRVSGEVVRFSYPAKSGQHREADLTDPPLAALVRSLKRKQQPGEHLMRWEDAGGWHDLHGSDINEGFKRLAGEDFTVKDLRTWAATVTAAAALARVTPPPVSERERRKAEREAIAMVAEHLGNTVSVARASYVDPGVLDAFAVGRTIQAALRRNLTKADIARLERGELAATRGRSALERSVLRLLERGVR</sequence>
<dbReference type="InterPro" id="IPR014711">
    <property type="entry name" value="TopoI_cat_a-hlx-sub_euk"/>
</dbReference>